<evidence type="ECO:0000256" key="2">
    <source>
        <dbReference type="ARBA" id="ARBA00022771"/>
    </source>
</evidence>
<proteinExistence type="predicted"/>
<dbReference type="Pfam" id="PF04434">
    <property type="entry name" value="SWIM"/>
    <property type="match status" value="1"/>
</dbReference>
<evidence type="ECO:0000259" key="6">
    <source>
        <dbReference type="PROSITE" id="PS50966"/>
    </source>
</evidence>
<evidence type="ECO:0000256" key="1">
    <source>
        <dbReference type="ARBA" id="ARBA00022723"/>
    </source>
</evidence>
<evidence type="ECO:0000256" key="3">
    <source>
        <dbReference type="ARBA" id="ARBA00022833"/>
    </source>
</evidence>
<dbReference type="EMBL" id="GGEC01054501">
    <property type="protein sequence ID" value="MBX34985.1"/>
    <property type="molecule type" value="Transcribed_RNA"/>
</dbReference>
<organism evidence="7">
    <name type="scientific">Rhizophora mucronata</name>
    <name type="common">Asiatic mangrove</name>
    <dbReference type="NCBI Taxonomy" id="61149"/>
    <lineage>
        <taxon>Eukaryota</taxon>
        <taxon>Viridiplantae</taxon>
        <taxon>Streptophyta</taxon>
        <taxon>Embryophyta</taxon>
        <taxon>Tracheophyta</taxon>
        <taxon>Spermatophyta</taxon>
        <taxon>Magnoliopsida</taxon>
        <taxon>eudicotyledons</taxon>
        <taxon>Gunneridae</taxon>
        <taxon>Pentapetalae</taxon>
        <taxon>rosids</taxon>
        <taxon>fabids</taxon>
        <taxon>Malpighiales</taxon>
        <taxon>Rhizophoraceae</taxon>
        <taxon>Rhizophora</taxon>
    </lineage>
</organism>
<dbReference type="Pfam" id="PF00564">
    <property type="entry name" value="PB1"/>
    <property type="match status" value="1"/>
</dbReference>
<name>A0A2P2MXP3_RHIMU</name>
<dbReference type="Pfam" id="PF03108">
    <property type="entry name" value="DBD_Tnp_Mut"/>
    <property type="match status" value="1"/>
</dbReference>
<feature type="domain" description="SWIM-type" evidence="6">
    <location>
        <begin position="770"/>
        <end position="802"/>
    </location>
</feature>
<feature type="compositionally biased region" description="Basic and acidic residues" evidence="5">
    <location>
        <begin position="858"/>
        <end position="870"/>
    </location>
</feature>
<dbReference type="SUPFAM" id="SSF54277">
    <property type="entry name" value="CAD &amp; PB1 domains"/>
    <property type="match status" value="1"/>
</dbReference>
<dbReference type="PROSITE" id="PS50966">
    <property type="entry name" value="ZF_SWIM"/>
    <property type="match status" value="1"/>
</dbReference>
<dbReference type="SMART" id="SM00666">
    <property type="entry name" value="PB1"/>
    <property type="match status" value="1"/>
</dbReference>
<feature type="region of interest" description="Disordered" evidence="5">
    <location>
        <begin position="836"/>
        <end position="870"/>
    </location>
</feature>
<accession>A0A2P2MXP3</accession>
<dbReference type="AlphaFoldDB" id="A0A2P2MXP3"/>
<dbReference type="SMART" id="SM00575">
    <property type="entry name" value="ZnF_PMZ"/>
    <property type="match status" value="1"/>
</dbReference>
<evidence type="ECO:0000256" key="5">
    <source>
        <dbReference type="SAM" id="MobiDB-lite"/>
    </source>
</evidence>
<feature type="compositionally biased region" description="Basic and acidic residues" evidence="5">
    <location>
        <begin position="837"/>
        <end position="847"/>
    </location>
</feature>
<sequence>MPREKLILICQAGGEFVMDDAGWLSYTGGEAHALDINHETLFDDLKLKVAEMFNLEYKSLSVKYFLPGNKQTLITLSNDKDLKRMFDFHKESVTADVFVMGREGFSLEVFGSPSTRAHGVKLAKTVTIPPTVRAIPAATAPATKQSKPVRVIPTATPTSGATDGVHVFSSDGLIDVNVTVQSSSRGGMTSKHSPAYAVTNVYRPDSFSPPDCVGIAANTTVQNSVKFDVSDTPADTVKKRRRTASWTFGANGPTIVPVTDDIEVKDKRKGKARKQNDQIHDVAIEADPAPLDISSWIDIDYYCSPGVSPKDILVQKMVASWKDGITGEGQEFKSVAEFRDALQKYAIAHRFVYRLKKNDTNRATGVCIVEGCSWMIRACWVPAEEVFRIRKMEKSHTCGGECWKAAHPAKSWLVNIIKERLRENPHQKPKEIANGLHQDFGIKLNYTQVWRGLEDAKQQLQCSYKEFYNQLPWLCDKLVEANPGSVAKLVTNSDSRFHHLFVSFHASIYGFQNGCRPLLFLDSTNVKSKYHEILLTATALDGDDGVFPVSFAIIDVENEDNWHWFLEQLRSLISTLRPITFVSDREKGLTKSIIEVFGNAHCGYSIYHLLEDFRRNLKGPFQGEGKSALPGLLLSAAHSVRLESFRMFTEQIKGISSKAYDWLMEIEPEYWTNAFFKGDHYNQITENVAESFNNWLDEVQDLPMVQKVEALRCKMMELMYKHQTDSSEWATKLTPSKEQKLQEEILKSFDLRVFVSSDTLFEVHDRDSVIVVDIEKSDCNCMRWKLTGIPCSHAIAVFSRKHWSAYDYCSRYFTADSFRLTYSKSINPVLETFQPQDEDKAASERARVLPPISPRPLDQPEEKRKKPQRELKRIMTCSRCRGEGHNKVTCKEIL</sequence>
<keyword evidence="2 4" id="KW-0863">Zinc-finger</keyword>
<reference evidence="7" key="1">
    <citation type="submission" date="2018-02" db="EMBL/GenBank/DDBJ databases">
        <title>Rhizophora mucronata_Transcriptome.</title>
        <authorList>
            <person name="Meera S.P."/>
            <person name="Sreeshan A."/>
            <person name="Augustine A."/>
        </authorList>
    </citation>
    <scope>NUCLEOTIDE SEQUENCE</scope>
    <source>
        <tissue evidence="7">Leaf</tissue>
    </source>
</reference>
<dbReference type="PANTHER" id="PTHR31973">
    <property type="entry name" value="POLYPROTEIN, PUTATIVE-RELATED"/>
    <property type="match status" value="1"/>
</dbReference>
<protein>
    <recommendedName>
        <fullName evidence="6">SWIM-type domain-containing protein</fullName>
    </recommendedName>
</protein>
<dbReference type="InterPro" id="IPR000270">
    <property type="entry name" value="PB1_dom"/>
</dbReference>
<dbReference type="InterPro" id="IPR007527">
    <property type="entry name" value="Znf_SWIM"/>
</dbReference>
<dbReference type="Pfam" id="PF10551">
    <property type="entry name" value="MULE"/>
    <property type="match status" value="1"/>
</dbReference>
<dbReference type="InterPro" id="IPR004332">
    <property type="entry name" value="Transposase_MuDR"/>
</dbReference>
<keyword evidence="3" id="KW-0862">Zinc</keyword>
<evidence type="ECO:0000313" key="7">
    <source>
        <dbReference type="EMBL" id="MBX34985.1"/>
    </source>
</evidence>
<dbReference type="GO" id="GO:0008270">
    <property type="term" value="F:zinc ion binding"/>
    <property type="evidence" value="ECO:0007669"/>
    <property type="project" value="UniProtKB-KW"/>
</dbReference>
<keyword evidence="1" id="KW-0479">Metal-binding</keyword>
<evidence type="ECO:0000256" key="4">
    <source>
        <dbReference type="PROSITE-ProRule" id="PRU00325"/>
    </source>
</evidence>
<dbReference type="InterPro" id="IPR006564">
    <property type="entry name" value="Znf_PMZ"/>
</dbReference>
<dbReference type="InterPro" id="IPR018289">
    <property type="entry name" value="MULE_transposase_dom"/>
</dbReference>
<dbReference type="PANTHER" id="PTHR31973:SF149">
    <property type="entry name" value="SWIM-TYPE DOMAIN-CONTAINING PROTEIN"/>
    <property type="match status" value="1"/>
</dbReference>